<dbReference type="InterPro" id="IPR036038">
    <property type="entry name" value="Aminotransferase-like"/>
</dbReference>
<dbReference type="RefSeq" id="XP_018496701.1">
    <property type="nucleotide sequence ID" value="XM_018641185.1"/>
</dbReference>
<evidence type="ECO:0000256" key="4">
    <source>
        <dbReference type="ARBA" id="ARBA00022605"/>
    </source>
</evidence>
<dbReference type="InterPro" id="IPR001544">
    <property type="entry name" value="Aminotrans_IV"/>
</dbReference>
<dbReference type="PANTHER" id="PTHR11825:SF44">
    <property type="entry name" value="BRANCHED-CHAIN-AMINO-ACID AMINOTRANSFERASE"/>
    <property type="match status" value="1"/>
</dbReference>
<name>A0AAJ7L6U1_9ACAR</name>
<dbReference type="Proteomes" id="UP000694867">
    <property type="component" value="Unplaced"/>
</dbReference>
<protein>
    <recommendedName>
        <fullName evidence="11">Branched-chain-amino-acid aminotransferase</fullName>
        <ecNumber evidence="11">2.6.1.42</ecNumber>
    </recommendedName>
</protein>
<reference evidence="13" key="1">
    <citation type="submission" date="2025-08" db="UniProtKB">
        <authorList>
            <consortium name="RefSeq"/>
        </authorList>
    </citation>
    <scope>IDENTIFICATION</scope>
</reference>
<dbReference type="GO" id="GO:0005739">
    <property type="term" value="C:mitochondrion"/>
    <property type="evidence" value="ECO:0007669"/>
    <property type="project" value="TreeGrafter"/>
</dbReference>
<comment type="similarity">
    <text evidence="2 9">Belongs to the class-IV pyridoxal-phosphate-dependent aminotransferase family.</text>
</comment>
<evidence type="ECO:0000256" key="3">
    <source>
        <dbReference type="ARBA" id="ARBA00022576"/>
    </source>
</evidence>
<comment type="cofactor">
    <cofactor evidence="1 10">
        <name>pyridoxal 5'-phosphate</name>
        <dbReference type="ChEBI" id="CHEBI:597326"/>
    </cofactor>
</comment>
<dbReference type="InterPro" id="IPR018300">
    <property type="entry name" value="Aminotrans_IV_CS"/>
</dbReference>
<dbReference type="Gene3D" id="3.30.470.10">
    <property type="match status" value="1"/>
</dbReference>
<comment type="catalytic activity">
    <reaction evidence="11">
        <text>L-leucine + 2-oxoglutarate = 4-methyl-2-oxopentanoate + L-glutamate</text>
        <dbReference type="Rhea" id="RHEA:18321"/>
        <dbReference type="ChEBI" id="CHEBI:16810"/>
        <dbReference type="ChEBI" id="CHEBI:17865"/>
        <dbReference type="ChEBI" id="CHEBI:29985"/>
        <dbReference type="ChEBI" id="CHEBI:57427"/>
        <dbReference type="EC" id="2.6.1.42"/>
    </reaction>
</comment>
<dbReference type="NCBIfam" id="TIGR01123">
    <property type="entry name" value="ilvE_II"/>
    <property type="match status" value="1"/>
</dbReference>
<sequence length="393" mass="44502">MAASTLTSRTLASLAAKVAPISVSSQLKFSDLEMYQQPKDMRRKKMDLGKLKCGQQFADHMFECYWNDEHGWMKPRISPLHNLNLHPAAKVFHYGQELFEGLKAYRGVDGRIRLFRPQLNINRLLSSADRVGLPVFNGGEFLKCLVQLLKVDSEWVPNFAKGSLYIRPTFLGIEPRLGIGRSMDAVLYIICSPAEGSFSTTAKPVHLFADPKFVRAWPGGTGDKKLGCNYTSTLMVQREAERLGLHQVLWLFGPDHRITEAGASNIFMLMKDDVGNVELITPPLNGIILPGINRQSILDLTRDWNEFKVSEREVTMQELQERLAKGQLLEMFGCGTASAISPIERIVYKKDGRLIDLRLPTTQQSNSLYKRIFDFFVDVQLGRKKHEWAVEVD</sequence>
<dbReference type="InterPro" id="IPR033939">
    <property type="entry name" value="BCAT_family"/>
</dbReference>
<keyword evidence="4 11" id="KW-0028">Amino-acid biosynthesis</keyword>
<keyword evidence="5 11" id="KW-0808">Transferase</keyword>
<proteinExistence type="inferred from homology"/>
<feature type="modified residue" description="N6-(pyridoxal phosphate)lysine" evidence="8">
    <location>
        <position position="225"/>
    </location>
</feature>
<dbReference type="GO" id="GO:0009099">
    <property type="term" value="P:L-valine biosynthetic process"/>
    <property type="evidence" value="ECO:0007669"/>
    <property type="project" value="TreeGrafter"/>
</dbReference>
<dbReference type="PIRSF" id="PIRSF006468">
    <property type="entry name" value="BCAT1"/>
    <property type="match status" value="1"/>
</dbReference>
<evidence type="ECO:0000256" key="10">
    <source>
        <dbReference type="RuleBase" id="RU004516"/>
    </source>
</evidence>
<gene>
    <name evidence="13" type="primary">LOC100909180</name>
</gene>
<dbReference type="CDD" id="cd01557">
    <property type="entry name" value="BCAT_beta_family"/>
    <property type="match status" value="1"/>
</dbReference>
<organism evidence="12 13">
    <name type="scientific">Galendromus occidentalis</name>
    <name type="common">western predatory mite</name>
    <dbReference type="NCBI Taxonomy" id="34638"/>
    <lineage>
        <taxon>Eukaryota</taxon>
        <taxon>Metazoa</taxon>
        <taxon>Ecdysozoa</taxon>
        <taxon>Arthropoda</taxon>
        <taxon>Chelicerata</taxon>
        <taxon>Arachnida</taxon>
        <taxon>Acari</taxon>
        <taxon>Parasitiformes</taxon>
        <taxon>Mesostigmata</taxon>
        <taxon>Gamasina</taxon>
        <taxon>Phytoseioidea</taxon>
        <taxon>Phytoseiidae</taxon>
        <taxon>Typhlodrominae</taxon>
        <taxon>Galendromus</taxon>
    </lineage>
</organism>
<dbReference type="InterPro" id="IPR043132">
    <property type="entry name" value="BCAT-like_C"/>
</dbReference>
<keyword evidence="3 11" id="KW-0032">Aminotransferase</keyword>
<dbReference type="SUPFAM" id="SSF56752">
    <property type="entry name" value="D-aminoacid aminotransferase-like PLP-dependent enzymes"/>
    <property type="match status" value="1"/>
</dbReference>
<evidence type="ECO:0000256" key="6">
    <source>
        <dbReference type="ARBA" id="ARBA00022898"/>
    </source>
</evidence>
<dbReference type="Gene3D" id="3.20.10.10">
    <property type="entry name" value="D-amino Acid Aminotransferase, subunit A, domain 2"/>
    <property type="match status" value="1"/>
</dbReference>
<dbReference type="GO" id="GO:0009098">
    <property type="term" value="P:L-leucine biosynthetic process"/>
    <property type="evidence" value="ECO:0007669"/>
    <property type="project" value="TreeGrafter"/>
</dbReference>
<keyword evidence="12" id="KW-1185">Reference proteome</keyword>
<dbReference type="InterPro" id="IPR043131">
    <property type="entry name" value="BCAT-like_N"/>
</dbReference>
<dbReference type="KEGG" id="goe:100909180"/>
<comment type="catalytic activity">
    <reaction evidence="11">
        <text>L-valine + 2-oxoglutarate = 3-methyl-2-oxobutanoate + L-glutamate</text>
        <dbReference type="Rhea" id="RHEA:24813"/>
        <dbReference type="ChEBI" id="CHEBI:11851"/>
        <dbReference type="ChEBI" id="CHEBI:16810"/>
        <dbReference type="ChEBI" id="CHEBI:29985"/>
        <dbReference type="ChEBI" id="CHEBI:57762"/>
        <dbReference type="EC" id="2.6.1.42"/>
    </reaction>
</comment>
<dbReference type="EC" id="2.6.1.42" evidence="11"/>
<comment type="catalytic activity">
    <reaction evidence="11">
        <text>L-isoleucine + 2-oxoglutarate = (S)-3-methyl-2-oxopentanoate + L-glutamate</text>
        <dbReference type="Rhea" id="RHEA:24801"/>
        <dbReference type="ChEBI" id="CHEBI:16810"/>
        <dbReference type="ChEBI" id="CHEBI:29985"/>
        <dbReference type="ChEBI" id="CHEBI:35146"/>
        <dbReference type="ChEBI" id="CHEBI:58045"/>
        <dbReference type="EC" id="2.6.1.42"/>
    </reaction>
</comment>
<evidence type="ECO:0000256" key="8">
    <source>
        <dbReference type="PIRSR" id="PIRSR006468-1"/>
    </source>
</evidence>
<dbReference type="PROSITE" id="PS00770">
    <property type="entry name" value="AA_TRANSFER_CLASS_4"/>
    <property type="match status" value="1"/>
</dbReference>
<evidence type="ECO:0000256" key="9">
    <source>
        <dbReference type="RuleBase" id="RU004106"/>
    </source>
</evidence>
<dbReference type="InterPro" id="IPR005786">
    <property type="entry name" value="B_amino_transII"/>
</dbReference>
<accession>A0AAJ7L6U1</accession>
<evidence type="ECO:0000256" key="5">
    <source>
        <dbReference type="ARBA" id="ARBA00022679"/>
    </source>
</evidence>
<evidence type="ECO:0000313" key="13">
    <source>
        <dbReference type="RefSeq" id="XP_018496701.1"/>
    </source>
</evidence>
<evidence type="ECO:0000256" key="2">
    <source>
        <dbReference type="ARBA" id="ARBA00009320"/>
    </source>
</evidence>
<dbReference type="GO" id="GO:0004084">
    <property type="term" value="F:branched-chain-amino-acid transaminase activity"/>
    <property type="evidence" value="ECO:0007669"/>
    <property type="project" value="UniProtKB-EC"/>
</dbReference>
<dbReference type="Pfam" id="PF01063">
    <property type="entry name" value="Aminotran_4"/>
    <property type="match status" value="1"/>
</dbReference>
<evidence type="ECO:0000256" key="11">
    <source>
        <dbReference type="RuleBase" id="RU004517"/>
    </source>
</evidence>
<evidence type="ECO:0000313" key="12">
    <source>
        <dbReference type="Proteomes" id="UP000694867"/>
    </source>
</evidence>
<evidence type="ECO:0000256" key="1">
    <source>
        <dbReference type="ARBA" id="ARBA00001933"/>
    </source>
</evidence>
<evidence type="ECO:0000256" key="7">
    <source>
        <dbReference type="ARBA" id="ARBA00023304"/>
    </source>
</evidence>
<dbReference type="PANTHER" id="PTHR11825">
    <property type="entry name" value="SUBGROUP IIII AMINOTRANSFERASE"/>
    <property type="match status" value="1"/>
</dbReference>
<keyword evidence="6 10" id="KW-0663">Pyridoxal phosphate</keyword>
<keyword evidence="7 11" id="KW-0100">Branched-chain amino acid biosynthesis</keyword>
<dbReference type="GeneID" id="100909180"/>
<dbReference type="FunFam" id="3.30.470.10:FF:000002">
    <property type="entry name" value="Branched-chain-amino-acid aminotransferase"/>
    <property type="match status" value="1"/>
</dbReference>
<dbReference type="NCBIfam" id="NF009897">
    <property type="entry name" value="PRK13357.1"/>
    <property type="match status" value="1"/>
</dbReference>
<dbReference type="AlphaFoldDB" id="A0AAJ7L6U1"/>